<comment type="caution">
    <text evidence="4">The sequence shown here is derived from an EMBL/GenBank/DDBJ whole genome shotgun (WGS) entry which is preliminary data.</text>
</comment>
<dbReference type="Proteomes" id="UP001596074">
    <property type="component" value="Unassembled WGS sequence"/>
</dbReference>
<dbReference type="PANTHER" id="PTHR35342:SF5">
    <property type="entry name" value="TRICARBOXYLIC TRANSPORT PROTEIN"/>
    <property type="match status" value="1"/>
</dbReference>
<feature type="region of interest" description="Disordered" evidence="1">
    <location>
        <begin position="488"/>
        <end position="517"/>
    </location>
</feature>
<dbReference type="RefSeq" id="WP_378280025.1">
    <property type="nucleotide sequence ID" value="NZ_JBHSON010000004.1"/>
</dbReference>
<feature type="transmembrane region" description="Helical" evidence="2">
    <location>
        <begin position="384"/>
        <end position="401"/>
    </location>
</feature>
<feature type="transmembrane region" description="Helical" evidence="2">
    <location>
        <begin position="458"/>
        <end position="482"/>
    </location>
</feature>
<dbReference type="Pfam" id="PF01970">
    <property type="entry name" value="TctA"/>
    <property type="match status" value="1"/>
</dbReference>
<feature type="transmembrane region" description="Helical" evidence="2">
    <location>
        <begin position="254"/>
        <end position="277"/>
    </location>
</feature>
<keyword evidence="2" id="KW-0812">Transmembrane</keyword>
<gene>
    <name evidence="4" type="ORF">ACFPZN_03430</name>
</gene>
<feature type="transmembrane region" description="Helical" evidence="2">
    <location>
        <begin position="16"/>
        <end position="45"/>
    </location>
</feature>
<feature type="domain" description="DUF112" evidence="3">
    <location>
        <begin position="16"/>
        <end position="434"/>
    </location>
</feature>
<evidence type="ECO:0000313" key="5">
    <source>
        <dbReference type="Proteomes" id="UP001596074"/>
    </source>
</evidence>
<feature type="transmembrane region" description="Helical" evidence="2">
    <location>
        <begin position="57"/>
        <end position="78"/>
    </location>
</feature>
<keyword evidence="2" id="KW-1133">Transmembrane helix</keyword>
<name>A0ABW0ZQ69_9ACTN</name>
<evidence type="ECO:0000313" key="4">
    <source>
        <dbReference type="EMBL" id="MFC5744663.1"/>
    </source>
</evidence>
<organism evidence="4 5">
    <name type="scientific">Actinomadura rugatobispora</name>
    <dbReference type="NCBI Taxonomy" id="1994"/>
    <lineage>
        <taxon>Bacteria</taxon>
        <taxon>Bacillati</taxon>
        <taxon>Actinomycetota</taxon>
        <taxon>Actinomycetes</taxon>
        <taxon>Streptosporangiales</taxon>
        <taxon>Thermomonosporaceae</taxon>
        <taxon>Actinomadura</taxon>
    </lineage>
</organism>
<feature type="transmembrane region" description="Helical" evidence="2">
    <location>
        <begin position="105"/>
        <end position="131"/>
    </location>
</feature>
<feature type="transmembrane region" description="Helical" evidence="2">
    <location>
        <begin position="354"/>
        <end position="377"/>
    </location>
</feature>
<protein>
    <submittedName>
        <fullName evidence="4">Tripartite tricarboxylate transporter permease</fullName>
    </submittedName>
</protein>
<evidence type="ECO:0000256" key="2">
    <source>
        <dbReference type="SAM" id="Phobius"/>
    </source>
</evidence>
<reference evidence="5" key="1">
    <citation type="journal article" date="2019" name="Int. J. Syst. Evol. Microbiol.">
        <title>The Global Catalogue of Microorganisms (GCM) 10K type strain sequencing project: providing services to taxonomists for standard genome sequencing and annotation.</title>
        <authorList>
            <consortium name="The Broad Institute Genomics Platform"/>
            <consortium name="The Broad Institute Genome Sequencing Center for Infectious Disease"/>
            <person name="Wu L."/>
            <person name="Ma J."/>
        </authorList>
    </citation>
    <scope>NUCLEOTIDE SEQUENCE [LARGE SCALE GENOMIC DNA]</scope>
    <source>
        <strain evidence="5">KCTC 42087</strain>
    </source>
</reference>
<feature type="compositionally biased region" description="Basic and acidic residues" evidence="1">
    <location>
        <begin position="504"/>
        <end position="517"/>
    </location>
</feature>
<dbReference type="EMBL" id="JBHSON010000004">
    <property type="protein sequence ID" value="MFC5744663.1"/>
    <property type="molecule type" value="Genomic_DNA"/>
</dbReference>
<proteinExistence type="predicted"/>
<evidence type="ECO:0000256" key="1">
    <source>
        <dbReference type="SAM" id="MobiDB-lite"/>
    </source>
</evidence>
<accession>A0ABW0ZQ69</accession>
<sequence>MGLLDGLAVALQPANLLFVFIGVFAGMVIGVLPGLGPVATMSLLLPLTFSMGPESAIIMLAGIYYGSMYGGTITSVLLRLPGESASIVTTFDGYQMARQGRAGPALGIAAVGSFLGGTVAVIGLTLVSGLLARAALAIGPPEYAALTVLGMAMVAFLGTKSFAKSLVMVGIGLLIATVGQDPITGQARLTFGFGELLNGMDMVAVAMGLFGIGEMLYNLEHQTTTPGSLPPVSRVWPSRRDWRQARGSVLRGGVIGFLIGIVPGGGGVISSLVSYAVEKRRAKQPERFGKGAIEGVAGPETANNASSTAAFIPLLTLGLPSNVVMAVIFGALLIQDITPGPQLINEHPEVFWGVIASMYVGNLMLLVLNVPLVGMFIRLLRLRFTLLAPLTVTVILLGVYTINSSTFDVWVALGCGIIGYLMRKTGFDPAPLVLALALGAILERSFRQSLLISNGDLGIFATRPVSAVILVLTLALLLSPLIGNIRRSRKRPDPAEPTDASEPAPDHQEKTVRSMND</sequence>
<keyword evidence="2" id="KW-0472">Membrane</keyword>
<feature type="transmembrane region" description="Helical" evidence="2">
    <location>
        <begin position="143"/>
        <end position="159"/>
    </location>
</feature>
<dbReference type="PANTHER" id="PTHR35342">
    <property type="entry name" value="TRICARBOXYLIC TRANSPORT PROTEIN"/>
    <property type="match status" value="1"/>
</dbReference>
<keyword evidence="5" id="KW-1185">Reference proteome</keyword>
<feature type="transmembrane region" description="Helical" evidence="2">
    <location>
        <begin position="311"/>
        <end position="334"/>
    </location>
</feature>
<evidence type="ECO:0000259" key="3">
    <source>
        <dbReference type="Pfam" id="PF01970"/>
    </source>
</evidence>
<feature type="transmembrane region" description="Helical" evidence="2">
    <location>
        <begin position="165"/>
        <end position="184"/>
    </location>
</feature>
<dbReference type="InterPro" id="IPR002823">
    <property type="entry name" value="DUF112_TM"/>
</dbReference>